<proteinExistence type="predicted"/>
<dbReference type="EMBL" id="CACRXK020000882">
    <property type="protein sequence ID" value="CAB3985525.1"/>
    <property type="molecule type" value="Genomic_DNA"/>
</dbReference>
<comment type="caution">
    <text evidence="2">The sequence shown here is derived from an EMBL/GenBank/DDBJ whole genome shotgun (WGS) entry which is preliminary data.</text>
</comment>
<name>A0A6S7G1F0_PARCT</name>
<dbReference type="AlphaFoldDB" id="A0A6S7G1F0"/>
<gene>
    <name evidence="2" type="ORF">PACLA_8A051811</name>
</gene>
<feature type="region of interest" description="Disordered" evidence="1">
    <location>
        <begin position="84"/>
        <end position="106"/>
    </location>
</feature>
<evidence type="ECO:0000313" key="3">
    <source>
        <dbReference type="Proteomes" id="UP001152795"/>
    </source>
</evidence>
<sequence length="230" mass="25772">MLLSAAQGESDKKLMKHTLCSTLSLSRRQASKLYSISKMRKKAVEINETAVSMKDIRDKHHYLAKLEQRQFLLSCGENINEFTLSSSESSDGTDSQESDSDSSSTAEKEFFYERLVDTNVFDQHHSVDPLIIEFVSQSPKFGFSEEELALIEPSRLAYLKTIQEKEQTVEGISLSSTDSSGDETESSADETDSDTDDWEKRRATNKAKQLSPTVATCTSFVLMALMPVRI</sequence>
<dbReference type="Proteomes" id="UP001152795">
    <property type="component" value="Unassembled WGS sequence"/>
</dbReference>
<feature type="compositionally biased region" description="Acidic residues" evidence="1">
    <location>
        <begin position="180"/>
        <end position="197"/>
    </location>
</feature>
<accession>A0A6S7G1F0</accession>
<keyword evidence="3" id="KW-1185">Reference proteome</keyword>
<reference evidence="2" key="1">
    <citation type="submission" date="2020-04" db="EMBL/GenBank/DDBJ databases">
        <authorList>
            <person name="Alioto T."/>
            <person name="Alioto T."/>
            <person name="Gomez Garrido J."/>
        </authorList>
    </citation>
    <scope>NUCLEOTIDE SEQUENCE</scope>
    <source>
        <strain evidence="2">A484AB</strain>
    </source>
</reference>
<feature type="region of interest" description="Disordered" evidence="1">
    <location>
        <begin position="169"/>
        <end position="205"/>
    </location>
</feature>
<organism evidence="2 3">
    <name type="scientific">Paramuricea clavata</name>
    <name type="common">Red gorgonian</name>
    <name type="synonym">Violescent sea-whip</name>
    <dbReference type="NCBI Taxonomy" id="317549"/>
    <lineage>
        <taxon>Eukaryota</taxon>
        <taxon>Metazoa</taxon>
        <taxon>Cnidaria</taxon>
        <taxon>Anthozoa</taxon>
        <taxon>Octocorallia</taxon>
        <taxon>Malacalcyonacea</taxon>
        <taxon>Plexauridae</taxon>
        <taxon>Paramuricea</taxon>
    </lineage>
</organism>
<protein>
    <submittedName>
        <fullName evidence="2">Uncharacterized protein</fullName>
    </submittedName>
</protein>
<evidence type="ECO:0000256" key="1">
    <source>
        <dbReference type="SAM" id="MobiDB-lite"/>
    </source>
</evidence>
<evidence type="ECO:0000313" key="2">
    <source>
        <dbReference type="EMBL" id="CAB3985525.1"/>
    </source>
</evidence>